<dbReference type="EMBL" id="CAACVG010000292">
    <property type="protein sequence ID" value="VEN33891.1"/>
    <property type="molecule type" value="Genomic_DNA"/>
</dbReference>
<gene>
    <name evidence="1" type="ORF">CALMAC_LOCUS275</name>
</gene>
<dbReference type="OrthoDB" id="420422at2759"/>
<reference evidence="1 2" key="1">
    <citation type="submission" date="2019-01" db="EMBL/GenBank/DDBJ databases">
        <authorList>
            <person name="Sayadi A."/>
        </authorList>
    </citation>
    <scope>NUCLEOTIDE SEQUENCE [LARGE SCALE GENOMIC DNA]</scope>
</reference>
<dbReference type="AlphaFoldDB" id="A0A653BED2"/>
<accession>A0A653BED2</accession>
<dbReference type="Proteomes" id="UP000410492">
    <property type="component" value="Unassembled WGS sequence"/>
</dbReference>
<evidence type="ECO:0000313" key="2">
    <source>
        <dbReference type="Proteomes" id="UP000410492"/>
    </source>
</evidence>
<name>A0A653BED2_CALMS</name>
<protein>
    <submittedName>
        <fullName evidence="1">Uncharacterized protein</fullName>
    </submittedName>
</protein>
<proteinExistence type="predicted"/>
<sequence length="77" mass="8300">MVKVSMFTITGLYERGEASAPSHRLLGDTTAVMDTDSSCKSRIESGPQLFRRLNSSSHSIDGINPALFPNGGPYPTK</sequence>
<evidence type="ECO:0000313" key="1">
    <source>
        <dbReference type="EMBL" id="VEN33891.1"/>
    </source>
</evidence>
<organism evidence="1 2">
    <name type="scientific">Callosobruchus maculatus</name>
    <name type="common">Southern cowpea weevil</name>
    <name type="synonym">Pulse bruchid</name>
    <dbReference type="NCBI Taxonomy" id="64391"/>
    <lineage>
        <taxon>Eukaryota</taxon>
        <taxon>Metazoa</taxon>
        <taxon>Ecdysozoa</taxon>
        <taxon>Arthropoda</taxon>
        <taxon>Hexapoda</taxon>
        <taxon>Insecta</taxon>
        <taxon>Pterygota</taxon>
        <taxon>Neoptera</taxon>
        <taxon>Endopterygota</taxon>
        <taxon>Coleoptera</taxon>
        <taxon>Polyphaga</taxon>
        <taxon>Cucujiformia</taxon>
        <taxon>Chrysomeloidea</taxon>
        <taxon>Chrysomelidae</taxon>
        <taxon>Bruchinae</taxon>
        <taxon>Bruchini</taxon>
        <taxon>Callosobruchus</taxon>
    </lineage>
</organism>
<keyword evidence="2" id="KW-1185">Reference proteome</keyword>